<proteinExistence type="predicted"/>
<name>A0A8S3YN37_9EUPU</name>
<reference evidence="2" key="1">
    <citation type="submission" date="2021-04" db="EMBL/GenBank/DDBJ databases">
        <authorList>
            <consortium name="Molecular Ecology Group"/>
        </authorList>
    </citation>
    <scope>NUCLEOTIDE SEQUENCE</scope>
</reference>
<dbReference type="Proteomes" id="UP000678393">
    <property type="component" value="Unassembled WGS sequence"/>
</dbReference>
<feature type="region of interest" description="Disordered" evidence="1">
    <location>
        <begin position="1"/>
        <end position="56"/>
    </location>
</feature>
<accession>A0A8S3YN37</accession>
<evidence type="ECO:0000256" key="1">
    <source>
        <dbReference type="SAM" id="MobiDB-lite"/>
    </source>
</evidence>
<comment type="caution">
    <text evidence="2">The sequence shown here is derived from an EMBL/GenBank/DDBJ whole genome shotgun (WGS) entry which is preliminary data.</text>
</comment>
<protein>
    <submittedName>
        <fullName evidence="2">Uncharacterized protein</fullName>
    </submittedName>
</protein>
<keyword evidence="3" id="KW-1185">Reference proteome</keyword>
<evidence type="ECO:0000313" key="3">
    <source>
        <dbReference type="Proteomes" id="UP000678393"/>
    </source>
</evidence>
<sequence length="109" mass="11256">MSSTASSAPGKLKPAVSKKSTAEPQVGAVAADDTATKTKSVTIIPEDGEKNTLTQEQPAANSVTPFNEQTINPLAAGAPYSVRKNAAQAMMDGSLLFANFSQIRTLTSS</sequence>
<dbReference type="EMBL" id="CAJHNH020000578">
    <property type="protein sequence ID" value="CAG5118597.1"/>
    <property type="molecule type" value="Genomic_DNA"/>
</dbReference>
<feature type="non-terminal residue" evidence="2">
    <location>
        <position position="109"/>
    </location>
</feature>
<dbReference type="AlphaFoldDB" id="A0A8S3YN37"/>
<gene>
    <name evidence="2" type="ORF">CUNI_LOCUS4155</name>
</gene>
<evidence type="ECO:0000313" key="2">
    <source>
        <dbReference type="EMBL" id="CAG5118597.1"/>
    </source>
</evidence>
<feature type="compositionally biased region" description="Low complexity" evidence="1">
    <location>
        <begin position="28"/>
        <end position="42"/>
    </location>
</feature>
<organism evidence="2 3">
    <name type="scientific">Candidula unifasciata</name>
    <dbReference type="NCBI Taxonomy" id="100452"/>
    <lineage>
        <taxon>Eukaryota</taxon>
        <taxon>Metazoa</taxon>
        <taxon>Spiralia</taxon>
        <taxon>Lophotrochozoa</taxon>
        <taxon>Mollusca</taxon>
        <taxon>Gastropoda</taxon>
        <taxon>Heterobranchia</taxon>
        <taxon>Euthyneura</taxon>
        <taxon>Panpulmonata</taxon>
        <taxon>Eupulmonata</taxon>
        <taxon>Stylommatophora</taxon>
        <taxon>Helicina</taxon>
        <taxon>Helicoidea</taxon>
        <taxon>Geomitridae</taxon>
        <taxon>Candidula</taxon>
    </lineage>
</organism>